<evidence type="ECO:0000256" key="3">
    <source>
        <dbReference type="SAM" id="MobiDB-lite"/>
    </source>
</evidence>
<name>A0A918NKK0_9ACTN</name>
<dbReference type="GO" id="GO:0017000">
    <property type="term" value="P:antibiotic biosynthetic process"/>
    <property type="evidence" value="ECO:0007669"/>
    <property type="project" value="UniProtKB-ARBA"/>
</dbReference>
<keyword evidence="2" id="KW-0808">Transferase</keyword>
<feature type="region of interest" description="Disordered" evidence="3">
    <location>
        <begin position="1"/>
        <end position="31"/>
    </location>
</feature>
<dbReference type="SUPFAM" id="SSF53335">
    <property type="entry name" value="S-adenosyl-L-methionine-dependent methyltransferases"/>
    <property type="match status" value="1"/>
</dbReference>
<dbReference type="InterPro" id="IPR029063">
    <property type="entry name" value="SAM-dependent_MTases_sf"/>
</dbReference>
<dbReference type="CDD" id="cd02440">
    <property type="entry name" value="AdoMet_MTases"/>
    <property type="match status" value="1"/>
</dbReference>
<protein>
    <submittedName>
        <fullName evidence="5">Methyltransferase</fullName>
    </submittedName>
</protein>
<evidence type="ECO:0000256" key="1">
    <source>
        <dbReference type="ARBA" id="ARBA00022603"/>
    </source>
</evidence>
<evidence type="ECO:0000313" key="6">
    <source>
        <dbReference type="Proteomes" id="UP000619244"/>
    </source>
</evidence>
<keyword evidence="1 5" id="KW-0489">Methyltransferase</keyword>
<dbReference type="Proteomes" id="UP000619244">
    <property type="component" value="Unassembled WGS sequence"/>
</dbReference>
<comment type="caution">
    <text evidence="5">The sequence shown here is derived from an EMBL/GenBank/DDBJ whole genome shotgun (WGS) entry which is preliminary data.</text>
</comment>
<dbReference type="PANTHER" id="PTHR43861:SF1">
    <property type="entry name" value="TRANS-ACONITATE 2-METHYLTRANSFERASE"/>
    <property type="match status" value="1"/>
</dbReference>
<feature type="region of interest" description="Disordered" evidence="3">
    <location>
        <begin position="216"/>
        <end position="236"/>
    </location>
</feature>
<sequence>MRGARPEPAPAGPGRTTVRGHDRADSVRTTRSSYDAVAERYAELSAGSLAAAPLDRALPAAFADLVRADGAGPVVDVGCGPGQVTARLRTLGLMATGVDLSPAMIDLARAAHPDLRFTVGSTTALDVADGALGGVLARYSLIHTPPERLPEAFAEFRRVLAPGGRLLLAFPALDDPDGVAEAFDHKVALAHRFSPDHVARLLRDAGFEETARLLRAPEEGERGFPQAHLPARRADG</sequence>
<feature type="domain" description="Methyltransferase" evidence="4">
    <location>
        <begin position="74"/>
        <end position="164"/>
    </location>
</feature>
<dbReference type="AlphaFoldDB" id="A0A918NKK0"/>
<reference evidence="5" key="1">
    <citation type="journal article" date="2014" name="Int. J. Syst. Evol. Microbiol.">
        <title>Complete genome sequence of Corynebacterium casei LMG S-19264T (=DSM 44701T), isolated from a smear-ripened cheese.</title>
        <authorList>
            <consortium name="US DOE Joint Genome Institute (JGI-PGF)"/>
            <person name="Walter F."/>
            <person name="Albersmeier A."/>
            <person name="Kalinowski J."/>
            <person name="Ruckert C."/>
        </authorList>
    </citation>
    <scope>NUCLEOTIDE SEQUENCE</scope>
    <source>
        <strain evidence="5">JCM 4790</strain>
    </source>
</reference>
<keyword evidence="6" id="KW-1185">Reference proteome</keyword>
<feature type="compositionally biased region" description="Basic and acidic residues" evidence="3">
    <location>
        <begin position="19"/>
        <end position="28"/>
    </location>
</feature>
<organism evidence="5 6">
    <name type="scientific">Streptomyces minutiscleroticus</name>
    <dbReference type="NCBI Taxonomy" id="68238"/>
    <lineage>
        <taxon>Bacteria</taxon>
        <taxon>Bacillati</taxon>
        <taxon>Actinomycetota</taxon>
        <taxon>Actinomycetes</taxon>
        <taxon>Kitasatosporales</taxon>
        <taxon>Streptomycetaceae</taxon>
        <taxon>Streptomyces</taxon>
    </lineage>
</organism>
<dbReference type="Gene3D" id="3.40.50.150">
    <property type="entry name" value="Vaccinia Virus protein VP39"/>
    <property type="match status" value="1"/>
</dbReference>
<evidence type="ECO:0000313" key="5">
    <source>
        <dbReference type="EMBL" id="GGX75721.1"/>
    </source>
</evidence>
<dbReference type="Pfam" id="PF13649">
    <property type="entry name" value="Methyltransf_25"/>
    <property type="match status" value="1"/>
</dbReference>
<accession>A0A918NKK0</accession>
<gene>
    <name evidence="5" type="ORF">GCM10010358_32550</name>
</gene>
<dbReference type="PANTHER" id="PTHR43861">
    <property type="entry name" value="TRANS-ACONITATE 2-METHYLTRANSFERASE-RELATED"/>
    <property type="match status" value="1"/>
</dbReference>
<dbReference type="EMBL" id="BMVU01000013">
    <property type="protein sequence ID" value="GGX75721.1"/>
    <property type="molecule type" value="Genomic_DNA"/>
</dbReference>
<dbReference type="GO" id="GO:0032259">
    <property type="term" value="P:methylation"/>
    <property type="evidence" value="ECO:0007669"/>
    <property type="project" value="UniProtKB-KW"/>
</dbReference>
<evidence type="ECO:0000259" key="4">
    <source>
        <dbReference type="Pfam" id="PF13649"/>
    </source>
</evidence>
<reference evidence="5" key="2">
    <citation type="submission" date="2020-09" db="EMBL/GenBank/DDBJ databases">
        <authorList>
            <person name="Sun Q."/>
            <person name="Ohkuma M."/>
        </authorList>
    </citation>
    <scope>NUCLEOTIDE SEQUENCE</scope>
    <source>
        <strain evidence="5">JCM 4790</strain>
    </source>
</reference>
<dbReference type="InterPro" id="IPR041698">
    <property type="entry name" value="Methyltransf_25"/>
</dbReference>
<evidence type="ECO:0000256" key="2">
    <source>
        <dbReference type="ARBA" id="ARBA00022679"/>
    </source>
</evidence>
<dbReference type="GO" id="GO:0008168">
    <property type="term" value="F:methyltransferase activity"/>
    <property type="evidence" value="ECO:0007669"/>
    <property type="project" value="UniProtKB-KW"/>
</dbReference>
<proteinExistence type="predicted"/>